<dbReference type="SUPFAM" id="SSF111369">
    <property type="entry name" value="HlyD-like secretion proteins"/>
    <property type="match status" value="1"/>
</dbReference>
<dbReference type="Pfam" id="PF25885">
    <property type="entry name" value="HH_EMRA"/>
    <property type="match status" value="1"/>
</dbReference>
<dbReference type="Pfam" id="PF25963">
    <property type="entry name" value="Beta-barrel_AAEA"/>
    <property type="match status" value="1"/>
</dbReference>
<proteinExistence type="predicted"/>
<feature type="coiled-coil region" evidence="5">
    <location>
        <begin position="64"/>
        <end position="166"/>
    </location>
</feature>
<keyword evidence="10" id="KW-1185">Reference proteome</keyword>
<dbReference type="InterPro" id="IPR058634">
    <property type="entry name" value="AaeA-lik-b-barrel"/>
</dbReference>
<evidence type="ECO:0000256" key="1">
    <source>
        <dbReference type="ARBA" id="ARBA00004167"/>
    </source>
</evidence>
<reference evidence="10" key="1">
    <citation type="journal article" date="2019" name="Int. J. Syst. Evol. Microbiol.">
        <title>The Global Catalogue of Microorganisms (GCM) 10K type strain sequencing project: providing services to taxonomists for standard genome sequencing and annotation.</title>
        <authorList>
            <consortium name="The Broad Institute Genomics Platform"/>
            <consortium name="The Broad Institute Genome Sequencing Center for Infectious Disease"/>
            <person name="Wu L."/>
            <person name="Ma J."/>
        </authorList>
    </citation>
    <scope>NUCLEOTIDE SEQUENCE [LARGE SCALE GENOMIC DNA]</scope>
    <source>
        <strain evidence="10">KCTC 62164</strain>
    </source>
</reference>
<evidence type="ECO:0000256" key="2">
    <source>
        <dbReference type="ARBA" id="ARBA00022692"/>
    </source>
</evidence>
<dbReference type="EMBL" id="JBHRSL010000010">
    <property type="protein sequence ID" value="MFC3052724.1"/>
    <property type="molecule type" value="Genomic_DNA"/>
</dbReference>
<dbReference type="Gene3D" id="2.40.50.100">
    <property type="match status" value="1"/>
</dbReference>
<dbReference type="InterPro" id="IPR050739">
    <property type="entry name" value="MFP"/>
</dbReference>
<feature type="domain" description="Multidrug export protein EmrA/FarA alpha-helical hairpin" evidence="7">
    <location>
        <begin position="75"/>
        <end position="196"/>
    </location>
</feature>
<dbReference type="PANTHER" id="PTHR30386:SF26">
    <property type="entry name" value="TRANSPORT PROTEIN COMB"/>
    <property type="match status" value="1"/>
</dbReference>
<feature type="transmembrane region" description="Helical" evidence="6">
    <location>
        <begin position="6"/>
        <end position="30"/>
    </location>
</feature>
<evidence type="ECO:0000259" key="7">
    <source>
        <dbReference type="Pfam" id="PF25885"/>
    </source>
</evidence>
<accession>A0ABV7D7Q8</accession>
<dbReference type="Proteomes" id="UP001595444">
    <property type="component" value="Unassembled WGS sequence"/>
</dbReference>
<sequence length="342" mass="37756">MKRLLLYISVPAAIIFIVAFVYISGGRIIVSDNAYIRMGIISGASKVSGEITAVHVKRNQHVTAGDLIAELDDVDAQAKLLEAKAKLLSQRSLVEAIRLHYFKTKAALEKEQETLAFETREFKRAEKLAKDQAVSEANLDDHRHKVEESKREIAVLEQDVKMALSQIGNNPDFNGDQHPMVLQALAAVRLAELALEHLEVRVHTDGIITQLDLHPGEFVTAGYPIFGLTVEDDMRIEANLKETELTHVKIGQVADVEVDALPGIIFKGKIVSINPATGSEFAVLPAQNATGNWVKVTQRIPVQIELDKQQDLSNLRAGYSVEVSIDTGYERSMDDLLHIIGL</sequence>
<evidence type="ECO:0000313" key="10">
    <source>
        <dbReference type="Proteomes" id="UP001595444"/>
    </source>
</evidence>
<comment type="subcellular location">
    <subcellularLocation>
        <location evidence="1">Membrane</location>
        <topology evidence="1">Single-pass membrane protein</topology>
    </subcellularLocation>
</comment>
<keyword evidence="5" id="KW-0175">Coiled coil</keyword>
<evidence type="ECO:0000313" key="9">
    <source>
        <dbReference type="EMBL" id="MFC3052724.1"/>
    </source>
</evidence>
<feature type="domain" description="p-hydroxybenzoic acid efflux pump subunit AaeA-like beta-barrel" evidence="8">
    <location>
        <begin position="235"/>
        <end position="325"/>
    </location>
</feature>
<dbReference type="Gene3D" id="2.40.30.170">
    <property type="match status" value="1"/>
</dbReference>
<keyword evidence="4 6" id="KW-0472">Membrane</keyword>
<keyword evidence="3 6" id="KW-1133">Transmembrane helix</keyword>
<dbReference type="RefSeq" id="WP_194213626.1">
    <property type="nucleotide sequence ID" value="NZ_CP061205.1"/>
</dbReference>
<evidence type="ECO:0000256" key="4">
    <source>
        <dbReference type="ARBA" id="ARBA00023136"/>
    </source>
</evidence>
<evidence type="ECO:0000256" key="3">
    <source>
        <dbReference type="ARBA" id="ARBA00022989"/>
    </source>
</evidence>
<dbReference type="InterPro" id="IPR058633">
    <property type="entry name" value="EmrA/FarA_HH"/>
</dbReference>
<evidence type="ECO:0000256" key="5">
    <source>
        <dbReference type="SAM" id="Coils"/>
    </source>
</evidence>
<dbReference type="PANTHER" id="PTHR30386">
    <property type="entry name" value="MEMBRANE FUSION SUBUNIT OF EMRAB-TOLC MULTIDRUG EFFLUX PUMP"/>
    <property type="match status" value="1"/>
</dbReference>
<comment type="caution">
    <text evidence="9">The sequence shown here is derived from an EMBL/GenBank/DDBJ whole genome shotgun (WGS) entry which is preliminary data.</text>
</comment>
<evidence type="ECO:0000259" key="8">
    <source>
        <dbReference type="Pfam" id="PF25963"/>
    </source>
</evidence>
<keyword evidence="2 6" id="KW-0812">Transmembrane</keyword>
<evidence type="ECO:0000256" key="6">
    <source>
        <dbReference type="SAM" id="Phobius"/>
    </source>
</evidence>
<name>A0ABV7D7Q8_9PROT</name>
<organism evidence="9 10">
    <name type="scientific">Kordiimonas pumila</name>
    <dbReference type="NCBI Taxonomy" id="2161677"/>
    <lineage>
        <taxon>Bacteria</taxon>
        <taxon>Pseudomonadati</taxon>
        <taxon>Pseudomonadota</taxon>
        <taxon>Alphaproteobacteria</taxon>
        <taxon>Kordiimonadales</taxon>
        <taxon>Kordiimonadaceae</taxon>
        <taxon>Kordiimonas</taxon>
    </lineage>
</organism>
<gene>
    <name evidence="9" type="ORF">ACFOKA_12490</name>
</gene>
<dbReference type="Gene3D" id="1.10.287.470">
    <property type="entry name" value="Helix hairpin bin"/>
    <property type="match status" value="1"/>
</dbReference>
<protein>
    <submittedName>
        <fullName evidence="9">HlyD family secretion protein</fullName>
    </submittedName>
</protein>